<keyword evidence="1" id="KW-1133">Transmembrane helix</keyword>
<reference evidence="2" key="1">
    <citation type="submission" date="2020-11" db="EMBL/GenBank/DDBJ databases">
        <authorList>
            <person name="Tran Van P."/>
        </authorList>
    </citation>
    <scope>NUCLEOTIDE SEQUENCE</scope>
</reference>
<dbReference type="AlphaFoldDB" id="A0A7R9JNA6"/>
<protein>
    <submittedName>
        <fullName evidence="2">(California timema) hypothetical protein</fullName>
    </submittedName>
</protein>
<dbReference type="Gene3D" id="1.20.1530.20">
    <property type="match status" value="1"/>
</dbReference>
<keyword evidence="1" id="KW-0472">Membrane</keyword>
<sequence length="164" mass="18617">MYLFIWQVYHYQAPLHLAGISLVRTSSPDRYITVTHLSTWQVHHCHAPLHLAGISLERTSPPSRYITITHISTWQILVAGLGLPWLGFVFGWLLARVPWFKQSPEDVLAISIETGIQNTGISIFLLRFSLGQPEADLTTGTFPSDTWEYGGNLDLRHLGVWREP</sequence>
<evidence type="ECO:0000313" key="2">
    <source>
        <dbReference type="EMBL" id="CAD7581921.1"/>
    </source>
</evidence>
<dbReference type="InterPro" id="IPR038770">
    <property type="entry name" value="Na+/solute_symporter_sf"/>
</dbReference>
<evidence type="ECO:0000256" key="1">
    <source>
        <dbReference type="SAM" id="Phobius"/>
    </source>
</evidence>
<keyword evidence="1" id="KW-0812">Transmembrane</keyword>
<gene>
    <name evidence="2" type="ORF">TCMB3V08_LOCUS14454</name>
</gene>
<feature type="transmembrane region" description="Helical" evidence="1">
    <location>
        <begin position="74"/>
        <end position="95"/>
    </location>
</feature>
<dbReference type="EMBL" id="OE240011">
    <property type="protein sequence ID" value="CAD7581921.1"/>
    <property type="molecule type" value="Genomic_DNA"/>
</dbReference>
<name>A0A7R9JNA6_TIMCA</name>
<accession>A0A7R9JNA6</accession>
<proteinExistence type="predicted"/>
<organism evidence="2">
    <name type="scientific">Timema californicum</name>
    <name type="common">California timema</name>
    <name type="synonym">Walking stick</name>
    <dbReference type="NCBI Taxonomy" id="61474"/>
    <lineage>
        <taxon>Eukaryota</taxon>
        <taxon>Metazoa</taxon>
        <taxon>Ecdysozoa</taxon>
        <taxon>Arthropoda</taxon>
        <taxon>Hexapoda</taxon>
        <taxon>Insecta</taxon>
        <taxon>Pterygota</taxon>
        <taxon>Neoptera</taxon>
        <taxon>Polyneoptera</taxon>
        <taxon>Phasmatodea</taxon>
        <taxon>Timematodea</taxon>
        <taxon>Timematoidea</taxon>
        <taxon>Timematidae</taxon>
        <taxon>Timema</taxon>
    </lineage>
</organism>